<evidence type="ECO:0000313" key="3">
    <source>
        <dbReference type="Proteomes" id="UP000838672"/>
    </source>
</evidence>
<keyword evidence="1" id="KW-0732">Signal</keyword>
<reference evidence="2" key="1">
    <citation type="submission" date="2021-11" db="EMBL/GenBank/DDBJ databases">
        <authorList>
            <person name="Rodrigo-Torres L."/>
            <person name="Arahal R. D."/>
            <person name="Lucena T."/>
        </authorList>
    </citation>
    <scope>NUCLEOTIDE SEQUENCE</scope>
    <source>
        <strain evidence="2">CECT 7929</strain>
    </source>
</reference>
<gene>
    <name evidence="2" type="ORF">VST7929_00493</name>
</gene>
<accession>A0ABM8ZQT9</accession>
<organism evidence="2 3">
    <name type="scientific">Vibrio stylophorae</name>
    <dbReference type="NCBI Taxonomy" id="659351"/>
    <lineage>
        <taxon>Bacteria</taxon>
        <taxon>Pseudomonadati</taxon>
        <taxon>Pseudomonadota</taxon>
        <taxon>Gammaproteobacteria</taxon>
        <taxon>Vibrionales</taxon>
        <taxon>Vibrionaceae</taxon>
        <taxon>Vibrio</taxon>
    </lineage>
</organism>
<evidence type="ECO:0000313" key="2">
    <source>
        <dbReference type="EMBL" id="CAH0532653.1"/>
    </source>
</evidence>
<proteinExistence type="predicted"/>
<dbReference type="Proteomes" id="UP000838672">
    <property type="component" value="Unassembled WGS sequence"/>
</dbReference>
<dbReference type="EMBL" id="CAKLDI010000001">
    <property type="protein sequence ID" value="CAH0532653.1"/>
    <property type="molecule type" value="Genomic_DNA"/>
</dbReference>
<evidence type="ECO:0000256" key="1">
    <source>
        <dbReference type="SAM" id="SignalP"/>
    </source>
</evidence>
<dbReference type="RefSeq" id="WP_237464615.1">
    <property type="nucleotide sequence ID" value="NZ_CAKLDI010000001.1"/>
</dbReference>
<sequence length="156" mass="17557">MKWMAVLALLTVVGCSAQPQYSQLRTSEIMASASDSILLQAVPLDMDAAIFLNQGPQFDRQSTMPMASVRLLGNARVIPQDIEIKTVVMRQPGHVMTLAEHQFEMHQSTDSDIWRLDKGALAKVDQSQPVDVYLIFEHDDALYVLQQRQVRVQAVY</sequence>
<feature type="signal peptide" evidence="1">
    <location>
        <begin position="1"/>
        <end position="17"/>
    </location>
</feature>
<dbReference type="PROSITE" id="PS51257">
    <property type="entry name" value="PROKAR_LIPOPROTEIN"/>
    <property type="match status" value="1"/>
</dbReference>
<protein>
    <recommendedName>
        <fullName evidence="4">DUF3261 domain-containing protein</fullName>
    </recommendedName>
</protein>
<keyword evidence="3" id="KW-1185">Reference proteome</keyword>
<comment type="caution">
    <text evidence="2">The sequence shown here is derived from an EMBL/GenBank/DDBJ whole genome shotgun (WGS) entry which is preliminary data.</text>
</comment>
<name>A0ABM8ZQT9_9VIBR</name>
<evidence type="ECO:0008006" key="4">
    <source>
        <dbReference type="Google" id="ProtNLM"/>
    </source>
</evidence>
<feature type="chain" id="PRO_5047400523" description="DUF3261 domain-containing protein" evidence="1">
    <location>
        <begin position="18"/>
        <end position="156"/>
    </location>
</feature>